<proteinExistence type="predicted"/>
<keyword evidence="2" id="KW-1185">Reference proteome</keyword>
<reference evidence="1 2" key="1">
    <citation type="journal article" date="2022" name="Nat. Plants">
        <title>Genomes of leafy and leafless Platanthera orchids illuminate the evolution of mycoheterotrophy.</title>
        <authorList>
            <person name="Li M.H."/>
            <person name="Liu K.W."/>
            <person name="Li Z."/>
            <person name="Lu H.C."/>
            <person name="Ye Q.L."/>
            <person name="Zhang D."/>
            <person name="Wang J.Y."/>
            <person name="Li Y.F."/>
            <person name="Zhong Z.M."/>
            <person name="Liu X."/>
            <person name="Yu X."/>
            <person name="Liu D.K."/>
            <person name="Tu X.D."/>
            <person name="Liu B."/>
            <person name="Hao Y."/>
            <person name="Liao X.Y."/>
            <person name="Jiang Y.T."/>
            <person name="Sun W.H."/>
            <person name="Chen J."/>
            <person name="Chen Y.Q."/>
            <person name="Ai Y."/>
            <person name="Zhai J.W."/>
            <person name="Wu S.S."/>
            <person name="Zhou Z."/>
            <person name="Hsiao Y.Y."/>
            <person name="Wu W.L."/>
            <person name="Chen Y.Y."/>
            <person name="Lin Y.F."/>
            <person name="Hsu J.L."/>
            <person name="Li C.Y."/>
            <person name="Wang Z.W."/>
            <person name="Zhao X."/>
            <person name="Zhong W.Y."/>
            <person name="Ma X.K."/>
            <person name="Ma L."/>
            <person name="Huang J."/>
            <person name="Chen G.Z."/>
            <person name="Huang M.Z."/>
            <person name="Huang L."/>
            <person name="Peng D.H."/>
            <person name="Luo Y.B."/>
            <person name="Zou S.Q."/>
            <person name="Chen S.P."/>
            <person name="Lan S."/>
            <person name="Tsai W.C."/>
            <person name="Van de Peer Y."/>
            <person name="Liu Z.J."/>
        </authorList>
    </citation>
    <scope>NUCLEOTIDE SEQUENCE [LARGE SCALE GENOMIC DNA]</scope>
    <source>
        <strain evidence="1">Lor288</strain>
    </source>
</reference>
<dbReference type="Proteomes" id="UP001412067">
    <property type="component" value="Unassembled WGS sequence"/>
</dbReference>
<comment type="caution">
    <text evidence="1">The sequence shown here is derived from an EMBL/GenBank/DDBJ whole genome shotgun (WGS) entry which is preliminary data.</text>
</comment>
<evidence type="ECO:0000313" key="1">
    <source>
        <dbReference type="EMBL" id="KAK8966418.1"/>
    </source>
</evidence>
<name>A0ABR2MQG9_9ASPA</name>
<dbReference type="PANTHER" id="PTHR33499:SF11">
    <property type="entry name" value="NO APICAL MERISTEM-ASSOCIATED C-TERMINAL DOMAIN-CONTAINING PROTEIN"/>
    <property type="match status" value="1"/>
</dbReference>
<sequence length="323" mass="37413">MVHRVGRVSFFAEKEHDGSTSSSLTESFGQFFFLYIVGDQAPPLHLSISSDVNKRRFGENSNQTLLIIKMTYSTVVVVVIGRRGSTSKVHGRTLCNNGTCQIKKRTRGPTTGIRWCKRKYHCTEKVEVQIPADLRRIVGQRSQELITRSGRIIRLYAPLNVEKWAHIPVDIIDKIIDIIYRQVAHEEHQLPIYVRLWEKTKKGKQNQWMDKAAEEIYNKLLELHEEQKRDKGEFKLIMEEAYTIVLGKRSGYIPGMGPGPKPLDRESTNGQRLRARIRAEVVAEMGARIQEMEERIARMEQTEARMMTFIERRELEDQMDITS</sequence>
<dbReference type="PANTHER" id="PTHR33499">
    <property type="entry name" value="OS12G0282400 PROTEIN-RELATED"/>
    <property type="match status" value="1"/>
</dbReference>
<dbReference type="EMBL" id="JBBWWR010000005">
    <property type="protein sequence ID" value="KAK8966418.1"/>
    <property type="molecule type" value="Genomic_DNA"/>
</dbReference>
<organism evidence="1 2">
    <name type="scientific">Platanthera guangdongensis</name>
    <dbReference type="NCBI Taxonomy" id="2320717"/>
    <lineage>
        <taxon>Eukaryota</taxon>
        <taxon>Viridiplantae</taxon>
        <taxon>Streptophyta</taxon>
        <taxon>Embryophyta</taxon>
        <taxon>Tracheophyta</taxon>
        <taxon>Spermatophyta</taxon>
        <taxon>Magnoliopsida</taxon>
        <taxon>Liliopsida</taxon>
        <taxon>Asparagales</taxon>
        <taxon>Orchidaceae</taxon>
        <taxon>Orchidoideae</taxon>
        <taxon>Orchideae</taxon>
        <taxon>Orchidinae</taxon>
        <taxon>Platanthera</taxon>
    </lineage>
</organism>
<evidence type="ECO:0000313" key="2">
    <source>
        <dbReference type="Proteomes" id="UP001412067"/>
    </source>
</evidence>
<protein>
    <submittedName>
        <fullName evidence="1">Uncharacterized protein</fullName>
    </submittedName>
</protein>
<gene>
    <name evidence="1" type="ORF">KSP40_PGU014157</name>
</gene>
<accession>A0ABR2MQG9</accession>